<sequence>MSTGLEIISLINGSIEIILLIKQIYDTIKTFDGLPKAFDEVNEQLPLVHDSLTRAKGGVSQLDTTAKTSVEKMLQQCEKKARELLTIFEALKQAQGHSIKNIYTRVVLTIGKRGRVEDLMKDILSNIQKLSQNKVFQLADQVDNLQRALDRLSQVVPSIADSEMESMFGSTGPQQIGDNNVQNWAAGDGDAFHVTGGTVNKGETFSQTNHYGK</sequence>
<dbReference type="RefSeq" id="XP_056542440.1">
    <property type="nucleotide sequence ID" value="XM_056690011.1"/>
</dbReference>
<dbReference type="GeneID" id="81429187"/>
<evidence type="ECO:0000313" key="3">
    <source>
        <dbReference type="Proteomes" id="UP001149163"/>
    </source>
</evidence>
<dbReference type="Pfam" id="PF17107">
    <property type="entry name" value="SesA"/>
    <property type="match status" value="1"/>
</dbReference>
<reference evidence="2" key="2">
    <citation type="journal article" date="2023" name="IMA Fungus">
        <title>Comparative genomic study of the Penicillium genus elucidates a diverse pangenome and 15 lateral gene transfer events.</title>
        <authorList>
            <person name="Petersen C."/>
            <person name="Sorensen T."/>
            <person name="Nielsen M.R."/>
            <person name="Sondergaard T.E."/>
            <person name="Sorensen J.L."/>
            <person name="Fitzpatrick D.A."/>
            <person name="Frisvad J.C."/>
            <person name="Nielsen K.L."/>
        </authorList>
    </citation>
    <scope>NUCLEOTIDE SEQUENCE</scope>
    <source>
        <strain evidence="2">IBT 26290</strain>
    </source>
</reference>
<proteinExistence type="predicted"/>
<keyword evidence="3" id="KW-1185">Reference proteome</keyword>
<evidence type="ECO:0000259" key="1">
    <source>
        <dbReference type="Pfam" id="PF17107"/>
    </source>
</evidence>
<accession>A0A9W9HXR1</accession>
<dbReference type="Proteomes" id="UP001149163">
    <property type="component" value="Unassembled WGS sequence"/>
</dbReference>
<feature type="domain" description="NACHT-NTPase and P-loop NTPases N-terminal" evidence="1">
    <location>
        <begin position="11"/>
        <end position="130"/>
    </location>
</feature>
<protein>
    <recommendedName>
        <fullName evidence="1">NACHT-NTPase and P-loop NTPases N-terminal domain-containing protein</fullName>
    </recommendedName>
</protein>
<dbReference type="EMBL" id="JAPQKN010000004">
    <property type="protein sequence ID" value="KAJ5160883.1"/>
    <property type="molecule type" value="Genomic_DNA"/>
</dbReference>
<organism evidence="2 3">
    <name type="scientific">Penicillium canariense</name>
    <dbReference type="NCBI Taxonomy" id="189055"/>
    <lineage>
        <taxon>Eukaryota</taxon>
        <taxon>Fungi</taxon>
        <taxon>Dikarya</taxon>
        <taxon>Ascomycota</taxon>
        <taxon>Pezizomycotina</taxon>
        <taxon>Eurotiomycetes</taxon>
        <taxon>Eurotiomycetidae</taxon>
        <taxon>Eurotiales</taxon>
        <taxon>Aspergillaceae</taxon>
        <taxon>Penicillium</taxon>
    </lineage>
</organism>
<dbReference type="InterPro" id="IPR031352">
    <property type="entry name" value="SesA"/>
</dbReference>
<reference evidence="2" key="1">
    <citation type="submission" date="2022-11" db="EMBL/GenBank/DDBJ databases">
        <authorList>
            <person name="Petersen C."/>
        </authorList>
    </citation>
    <scope>NUCLEOTIDE SEQUENCE</scope>
    <source>
        <strain evidence="2">IBT 26290</strain>
    </source>
</reference>
<dbReference type="AlphaFoldDB" id="A0A9W9HXR1"/>
<name>A0A9W9HXR1_9EURO</name>
<gene>
    <name evidence="2" type="ORF">N7482_007887</name>
</gene>
<evidence type="ECO:0000313" key="2">
    <source>
        <dbReference type="EMBL" id="KAJ5160883.1"/>
    </source>
</evidence>
<dbReference type="OrthoDB" id="674604at2759"/>
<comment type="caution">
    <text evidence="2">The sequence shown here is derived from an EMBL/GenBank/DDBJ whole genome shotgun (WGS) entry which is preliminary data.</text>
</comment>